<dbReference type="NCBIfam" id="TIGR01643">
    <property type="entry name" value="YD_repeat_2x"/>
    <property type="match status" value="4"/>
</dbReference>
<dbReference type="InterPro" id="IPR006530">
    <property type="entry name" value="YD"/>
</dbReference>
<reference evidence="3" key="1">
    <citation type="journal article" date="2019" name="Int. J. Syst. Evol. Microbiol.">
        <title>The Global Catalogue of Microorganisms (GCM) 10K type strain sequencing project: providing services to taxonomists for standard genome sequencing and annotation.</title>
        <authorList>
            <consortium name="The Broad Institute Genomics Platform"/>
            <consortium name="The Broad Institute Genome Sequencing Center for Infectious Disease"/>
            <person name="Wu L."/>
            <person name="Ma J."/>
        </authorList>
    </citation>
    <scope>NUCLEOTIDE SEQUENCE [LARGE SCALE GENOMIC DNA]</scope>
    <source>
        <strain evidence="3">JCM 32148</strain>
    </source>
</reference>
<name>A0ABW3ABA8_9ACTN</name>
<dbReference type="Pfam" id="PF05593">
    <property type="entry name" value="RHS_repeat"/>
    <property type="match status" value="3"/>
</dbReference>
<dbReference type="InterPro" id="IPR050708">
    <property type="entry name" value="T6SS_VgrG/RHS"/>
</dbReference>
<gene>
    <name evidence="2" type="ORF">ACFQZ8_28035</name>
</gene>
<keyword evidence="3" id="KW-1185">Reference proteome</keyword>
<accession>A0ABW3ABA8</accession>
<dbReference type="Gene3D" id="2.180.10.10">
    <property type="entry name" value="RHS repeat-associated core"/>
    <property type="match status" value="2"/>
</dbReference>
<evidence type="ECO:0000256" key="1">
    <source>
        <dbReference type="SAM" id="MobiDB-lite"/>
    </source>
</evidence>
<dbReference type="PANTHER" id="PTHR32305">
    <property type="match status" value="1"/>
</dbReference>
<dbReference type="PANTHER" id="PTHR32305:SF15">
    <property type="entry name" value="PROTEIN RHSA-RELATED"/>
    <property type="match status" value="1"/>
</dbReference>
<feature type="compositionally biased region" description="Basic and acidic residues" evidence="1">
    <location>
        <begin position="235"/>
        <end position="248"/>
    </location>
</feature>
<organism evidence="2 3">
    <name type="scientific">Micromonospora azadirachtae</name>
    <dbReference type="NCBI Taxonomy" id="1970735"/>
    <lineage>
        <taxon>Bacteria</taxon>
        <taxon>Bacillati</taxon>
        <taxon>Actinomycetota</taxon>
        <taxon>Actinomycetes</taxon>
        <taxon>Micromonosporales</taxon>
        <taxon>Micromonosporaceae</taxon>
        <taxon>Micromonospora</taxon>
    </lineage>
</organism>
<evidence type="ECO:0000313" key="3">
    <source>
        <dbReference type="Proteomes" id="UP001597053"/>
    </source>
</evidence>
<dbReference type="Proteomes" id="UP001597053">
    <property type="component" value="Unassembled WGS sequence"/>
</dbReference>
<comment type="caution">
    <text evidence="2">The sequence shown here is derived from an EMBL/GenBank/DDBJ whole genome shotgun (WGS) entry which is preliminary data.</text>
</comment>
<feature type="non-terminal residue" evidence="2">
    <location>
        <position position="248"/>
    </location>
</feature>
<protein>
    <submittedName>
        <fullName evidence="2">Type IV secretion protein Rhs</fullName>
    </submittedName>
</protein>
<feature type="region of interest" description="Disordered" evidence="1">
    <location>
        <begin position="215"/>
        <end position="248"/>
    </location>
</feature>
<dbReference type="InterPro" id="IPR031325">
    <property type="entry name" value="RHS_repeat"/>
</dbReference>
<feature type="non-terminal residue" evidence="2">
    <location>
        <position position="1"/>
    </location>
</feature>
<evidence type="ECO:0000313" key="2">
    <source>
        <dbReference type="EMBL" id="MFD0787774.1"/>
    </source>
</evidence>
<dbReference type="EMBL" id="JBHTHM010002245">
    <property type="protein sequence ID" value="MFD0787774.1"/>
    <property type="molecule type" value="Genomic_DNA"/>
</dbReference>
<sequence length="248" mass="27915">DARHAPVALRHADGQWVAVTTTGNRITALHRTDPGGRPTTLITEYRYDEQGRLVEVDNASGQPMRFRYDHAGRVTGWRDRNGVEYRYTYDAAGRCVRTEGADGFLNGTLAYDFEQRTTTYTDSLGNKTVYRLDDLRHVASETDPLGNTTRYEWGRYNQLLARIDPLGRSTRYEYDADGRLRTVIRADGTEAQVTGGRDAMDTTIAVRDRDLTVTRSYPTAPDPADGQVGVAEPFDYDRLRADDPVRDA</sequence>
<proteinExistence type="predicted"/>